<evidence type="ECO:0000313" key="2">
    <source>
        <dbReference type="EMBL" id="KAF0696587.1"/>
    </source>
</evidence>
<dbReference type="InterPro" id="IPR011992">
    <property type="entry name" value="EF-hand-dom_pair"/>
</dbReference>
<dbReference type="OrthoDB" id="59449at2759"/>
<evidence type="ECO:0000256" key="1">
    <source>
        <dbReference type="SAM" id="MobiDB-lite"/>
    </source>
</evidence>
<reference evidence="3 4" key="1">
    <citation type="submission" date="2019-03" db="EMBL/GenBank/DDBJ databases">
        <authorList>
            <person name="Gaulin E."/>
            <person name="Dumas B."/>
        </authorList>
    </citation>
    <scope>NUCLEOTIDE SEQUENCE [LARGE SCALE GENOMIC DNA]</scope>
    <source>
        <strain evidence="3">CBS 568.67</strain>
    </source>
</reference>
<sequence>MSSGYKGFKSWAAQECPSLKPGESYDARATKFSQMGSSIVQSQVTSVRVVNPAFEPVTRGDFGLVAKQDYLHPTRSSKDAVEIAGSRTFLGQSLYQSDFLNFQDQGRRIAEIPLEAYEAAFDDLAQGTNQEGGSKKIARDDVKHLLRKVYGKAPTSRVLDIYTHMFDTCPDGFVSWEIFQEAVLRLSSFLLHETVKTTPGQAGWLDFVQHVIPNGTPSSSHQVDFGVYGSEPIGRPYVSRTHGMASTTSDLFDGTTKATFHIPRYQGFIPQTKFNPTAVVQGDAERGRTKAEDLRLYHLNNVPGYTGHKPVDSKNVRGEAKTGTDIRTTNGGVYKPHL</sequence>
<dbReference type="AlphaFoldDB" id="A0A485KW59"/>
<dbReference type="SUPFAM" id="SSF47473">
    <property type="entry name" value="EF-hand"/>
    <property type="match status" value="1"/>
</dbReference>
<name>A0A485KW59_9STRA</name>
<feature type="region of interest" description="Disordered" evidence="1">
    <location>
        <begin position="305"/>
        <end position="338"/>
    </location>
</feature>
<protein>
    <submittedName>
        <fullName evidence="3">Aste57867_12656 protein</fullName>
    </submittedName>
</protein>
<reference evidence="2" key="2">
    <citation type="submission" date="2019-06" db="EMBL/GenBank/DDBJ databases">
        <title>Genomics analysis of Aphanomyces spp. identifies a new class of oomycete effector associated with host adaptation.</title>
        <authorList>
            <person name="Gaulin E."/>
        </authorList>
    </citation>
    <scope>NUCLEOTIDE SEQUENCE</scope>
    <source>
        <strain evidence="2">CBS 578.67</strain>
    </source>
</reference>
<accession>A0A485KW59</accession>
<organism evidence="3 4">
    <name type="scientific">Aphanomyces stellatus</name>
    <dbReference type="NCBI Taxonomy" id="120398"/>
    <lineage>
        <taxon>Eukaryota</taxon>
        <taxon>Sar</taxon>
        <taxon>Stramenopiles</taxon>
        <taxon>Oomycota</taxon>
        <taxon>Saprolegniomycetes</taxon>
        <taxon>Saprolegniales</taxon>
        <taxon>Verrucalvaceae</taxon>
        <taxon>Aphanomyces</taxon>
    </lineage>
</organism>
<proteinExistence type="predicted"/>
<evidence type="ECO:0000313" key="3">
    <source>
        <dbReference type="EMBL" id="VFT89506.1"/>
    </source>
</evidence>
<feature type="compositionally biased region" description="Basic and acidic residues" evidence="1">
    <location>
        <begin position="309"/>
        <end position="324"/>
    </location>
</feature>
<dbReference type="Proteomes" id="UP000332933">
    <property type="component" value="Unassembled WGS sequence"/>
</dbReference>
<gene>
    <name evidence="3" type="primary">Aste57867_12656</name>
    <name evidence="2" type="ORF">As57867_012610</name>
    <name evidence="3" type="ORF">ASTE57867_12656</name>
</gene>
<keyword evidence="4" id="KW-1185">Reference proteome</keyword>
<evidence type="ECO:0000313" key="4">
    <source>
        <dbReference type="Proteomes" id="UP000332933"/>
    </source>
</evidence>
<dbReference type="EMBL" id="VJMH01005384">
    <property type="protein sequence ID" value="KAF0696587.1"/>
    <property type="molecule type" value="Genomic_DNA"/>
</dbReference>
<dbReference type="EMBL" id="CAADRA010005405">
    <property type="protein sequence ID" value="VFT89506.1"/>
    <property type="molecule type" value="Genomic_DNA"/>
</dbReference>